<evidence type="ECO:0000259" key="1">
    <source>
        <dbReference type="Pfam" id="PF00561"/>
    </source>
</evidence>
<reference evidence="2 3" key="1">
    <citation type="submission" date="2018-08" db="EMBL/GenBank/DDBJ databases">
        <title>Parvularcula sp. SM1705, isolated from surface water of the South Sea China.</title>
        <authorList>
            <person name="Sun L."/>
        </authorList>
    </citation>
    <scope>NUCLEOTIDE SEQUENCE [LARGE SCALE GENOMIC DNA]</scope>
    <source>
        <strain evidence="2 3">SM1705</strain>
    </source>
</reference>
<comment type="caution">
    <text evidence="2">The sequence shown here is derived from an EMBL/GenBank/DDBJ whole genome shotgun (WGS) entry which is preliminary data.</text>
</comment>
<keyword evidence="2" id="KW-0378">Hydrolase</keyword>
<organism evidence="2 3">
    <name type="scientific">Parvularcula marina</name>
    <dbReference type="NCBI Taxonomy" id="2292771"/>
    <lineage>
        <taxon>Bacteria</taxon>
        <taxon>Pseudomonadati</taxon>
        <taxon>Pseudomonadota</taxon>
        <taxon>Alphaproteobacteria</taxon>
        <taxon>Parvularculales</taxon>
        <taxon>Parvularculaceae</taxon>
        <taxon>Parvularcula</taxon>
    </lineage>
</organism>
<dbReference type="Proteomes" id="UP000264589">
    <property type="component" value="Unassembled WGS sequence"/>
</dbReference>
<sequence length="280" mass="30726">MVIRERIISFGEDGSLFGIASFSADKERREPILIPNAGIVHRIGPHRLHVRLARALAEAGYPVLRFDLHGLGDSGPPSPEMGFEEQAISDISAAIDAMRTDSVTIIGLCSGADNAMRAAQGDRRIRRLVLLDPHAYGSARASASRLIEKAADPDRWWRAASRLMGGGGVDAVMRPGHEEGELEEAERLPIAKEEFAAQLDAVSKRGGRVLIRYTDFVRETLTSAAHFHAAFPEGRFGKFLTIDVDRETDHTYTALSAQQRLIARLSDWLESTDTARDKSA</sequence>
<dbReference type="EMBL" id="QUQO01000001">
    <property type="protein sequence ID" value="RFB04071.1"/>
    <property type="molecule type" value="Genomic_DNA"/>
</dbReference>
<name>A0A371RF31_9PROT</name>
<evidence type="ECO:0000313" key="2">
    <source>
        <dbReference type="EMBL" id="RFB04071.1"/>
    </source>
</evidence>
<dbReference type="OrthoDB" id="249225at2"/>
<gene>
    <name evidence="2" type="ORF">DX908_01500</name>
</gene>
<dbReference type="GO" id="GO:0016787">
    <property type="term" value="F:hydrolase activity"/>
    <property type="evidence" value="ECO:0007669"/>
    <property type="project" value="UniProtKB-KW"/>
</dbReference>
<protein>
    <submittedName>
        <fullName evidence="2">Alpha/beta fold hydrolase</fullName>
    </submittedName>
</protein>
<dbReference type="Pfam" id="PF00561">
    <property type="entry name" value="Abhydrolase_1"/>
    <property type="match status" value="1"/>
</dbReference>
<accession>A0A371RF31</accession>
<dbReference type="InterPro" id="IPR000073">
    <property type="entry name" value="AB_hydrolase_1"/>
</dbReference>
<dbReference type="SUPFAM" id="SSF53474">
    <property type="entry name" value="alpha/beta-Hydrolases"/>
    <property type="match status" value="1"/>
</dbReference>
<feature type="domain" description="AB hydrolase-1" evidence="1">
    <location>
        <begin position="51"/>
        <end position="158"/>
    </location>
</feature>
<evidence type="ECO:0000313" key="3">
    <source>
        <dbReference type="Proteomes" id="UP000264589"/>
    </source>
</evidence>
<dbReference type="Gene3D" id="3.40.50.1820">
    <property type="entry name" value="alpha/beta hydrolase"/>
    <property type="match status" value="1"/>
</dbReference>
<dbReference type="RefSeq" id="WP_116390699.1">
    <property type="nucleotide sequence ID" value="NZ_QUQO01000001.1"/>
</dbReference>
<dbReference type="AlphaFoldDB" id="A0A371RF31"/>
<dbReference type="InterPro" id="IPR029058">
    <property type="entry name" value="AB_hydrolase_fold"/>
</dbReference>
<proteinExistence type="predicted"/>
<dbReference type="InParanoid" id="A0A371RF31"/>
<keyword evidence="3" id="KW-1185">Reference proteome</keyword>